<name>A0A6A5ZGN0_9PLEO</name>
<proteinExistence type="predicted"/>
<feature type="compositionally biased region" description="Polar residues" evidence="1">
    <location>
        <begin position="73"/>
        <end position="88"/>
    </location>
</feature>
<feature type="compositionally biased region" description="Acidic residues" evidence="1">
    <location>
        <begin position="235"/>
        <end position="254"/>
    </location>
</feature>
<dbReference type="AlphaFoldDB" id="A0A6A5ZGN0"/>
<feature type="compositionally biased region" description="Basic and acidic residues" evidence="1">
    <location>
        <begin position="35"/>
        <end position="45"/>
    </location>
</feature>
<sequence length="254" mass="27980">MAEVVAPDSQAKTPLGPPRSQPLQSAQSLLHGKKRAADGELEGEQRLSKRFDLLNLEGKNGAPSRLYIPVPGSSDTAPSSAVPNTLPQTIAPLKDKKHERERERKPRPPPSDGMEVEDTPHRVYIHDLDAELSDIESDEDNPVFLVDIEKHLAKIPKHVLAGPELKPTKDNALILYNVPSSLTVPEEQDRVRKAIVDARARIREKQGSSVEEPERASPAISTRPDATSNGVDVTYEVEEMPNDYESDPDAMDLD</sequence>
<organism evidence="2 3">
    <name type="scientific">Lophiotrema nucula</name>
    <dbReference type="NCBI Taxonomy" id="690887"/>
    <lineage>
        <taxon>Eukaryota</taxon>
        <taxon>Fungi</taxon>
        <taxon>Dikarya</taxon>
        <taxon>Ascomycota</taxon>
        <taxon>Pezizomycotina</taxon>
        <taxon>Dothideomycetes</taxon>
        <taxon>Pleosporomycetidae</taxon>
        <taxon>Pleosporales</taxon>
        <taxon>Lophiotremataceae</taxon>
        <taxon>Lophiotrema</taxon>
    </lineage>
</organism>
<feature type="region of interest" description="Disordered" evidence="1">
    <location>
        <begin position="202"/>
        <end position="254"/>
    </location>
</feature>
<dbReference type="InterPro" id="IPR046591">
    <property type="entry name" value="DUF6649"/>
</dbReference>
<gene>
    <name evidence="2" type="ORF">BDV96DRAFT_488627</name>
</gene>
<feature type="compositionally biased region" description="Basic and acidic residues" evidence="1">
    <location>
        <begin position="93"/>
        <end position="106"/>
    </location>
</feature>
<keyword evidence="3" id="KW-1185">Reference proteome</keyword>
<dbReference type="Pfam" id="PF20354">
    <property type="entry name" value="DUF6649"/>
    <property type="match status" value="1"/>
</dbReference>
<reference evidence="2" key="1">
    <citation type="journal article" date="2020" name="Stud. Mycol.">
        <title>101 Dothideomycetes genomes: a test case for predicting lifestyles and emergence of pathogens.</title>
        <authorList>
            <person name="Haridas S."/>
            <person name="Albert R."/>
            <person name="Binder M."/>
            <person name="Bloem J."/>
            <person name="Labutti K."/>
            <person name="Salamov A."/>
            <person name="Andreopoulos B."/>
            <person name="Baker S."/>
            <person name="Barry K."/>
            <person name="Bills G."/>
            <person name="Bluhm B."/>
            <person name="Cannon C."/>
            <person name="Castanera R."/>
            <person name="Culley D."/>
            <person name="Daum C."/>
            <person name="Ezra D."/>
            <person name="Gonzalez J."/>
            <person name="Henrissat B."/>
            <person name="Kuo A."/>
            <person name="Liang C."/>
            <person name="Lipzen A."/>
            <person name="Lutzoni F."/>
            <person name="Magnuson J."/>
            <person name="Mondo S."/>
            <person name="Nolan M."/>
            <person name="Ohm R."/>
            <person name="Pangilinan J."/>
            <person name="Park H.-J."/>
            <person name="Ramirez L."/>
            <person name="Alfaro M."/>
            <person name="Sun H."/>
            <person name="Tritt A."/>
            <person name="Yoshinaga Y."/>
            <person name="Zwiers L.-H."/>
            <person name="Turgeon B."/>
            <person name="Goodwin S."/>
            <person name="Spatafora J."/>
            <person name="Crous P."/>
            <person name="Grigoriev I."/>
        </authorList>
    </citation>
    <scope>NUCLEOTIDE SEQUENCE</scope>
    <source>
        <strain evidence="2">CBS 627.86</strain>
    </source>
</reference>
<feature type="region of interest" description="Disordered" evidence="1">
    <location>
        <begin position="57"/>
        <end position="118"/>
    </location>
</feature>
<dbReference type="EMBL" id="ML977317">
    <property type="protein sequence ID" value="KAF2118264.1"/>
    <property type="molecule type" value="Genomic_DNA"/>
</dbReference>
<feature type="region of interest" description="Disordered" evidence="1">
    <location>
        <begin position="1"/>
        <end position="45"/>
    </location>
</feature>
<evidence type="ECO:0000256" key="1">
    <source>
        <dbReference type="SAM" id="MobiDB-lite"/>
    </source>
</evidence>
<evidence type="ECO:0000313" key="2">
    <source>
        <dbReference type="EMBL" id="KAF2118264.1"/>
    </source>
</evidence>
<accession>A0A6A5ZGN0</accession>
<protein>
    <submittedName>
        <fullName evidence="2">Uncharacterized protein</fullName>
    </submittedName>
</protein>
<evidence type="ECO:0000313" key="3">
    <source>
        <dbReference type="Proteomes" id="UP000799770"/>
    </source>
</evidence>
<dbReference type="Proteomes" id="UP000799770">
    <property type="component" value="Unassembled WGS sequence"/>
</dbReference>
<dbReference type="OrthoDB" id="5345504at2759"/>